<sequence length="460" mass="48764">MKPRNLSIVLAAGLALAAAGCGSSSSDGGDAGKSAAPSANPNAPVSISVNCEPPKTNKAERATFEEDVAGFQKLYPNITISKVTDAFPCYDPKTFEPKLASGDLETVFYVNFPNVGRLIESGQAADISSYVNELKTYPDYNSSLDLFKKDGKVYGLPTDGYGMGLVYNKEVFTKAGLDPNSPPKTWAEVQAAAKKIAALGPGYVGYGEYSGGNTGGWHFTASIYGRGGSVISDDGKKAAFNTPEGKAVLQNLQQMRWTDNSMGSQLYIEWPALMKAMAGGKMGMMLGAPDVLISLRNDFGGKFENYAVTAQPEAKALLNGGAGYMINPKATPDQIRAGLKWIEYKFLTPGKGQLDYVRAKSQNLTVGQPYPDLYGADTASGKAVTDLRAANANIDAAQFAGWVEGSKGITPKPEPGPYAQEIYAILDTPMSAVLTRKDANVDQLLSDAEAKVNSMLASKS</sequence>
<organism evidence="3 4">
    <name type="scientific">Planotetraspora thailandica</name>
    <dbReference type="NCBI Taxonomy" id="487172"/>
    <lineage>
        <taxon>Bacteria</taxon>
        <taxon>Bacillati</taxon>
        <taxon>Actinomycetota</taxon>
        <taxon>Actinomycetes</taxon>
        <taxon>Streptosporangiales</taxon>
        <taxon>Streptosporangiaceae</taxon>
        <taxon>Planotetraspora</taxon>
    </lineage>
</organism>
<feature type="region of interest" description="Disordered" evidence="1">
    <location>
        <begin position="27"/>
        <end position="50"/>
    </location>
</feature>
<gene>
    <name evidence="3" type="ORF">Pth03_48340</name>
</gene>
<dbReference type="PANTHER" id="PTHR43649:SF16">
    <property type="entry name" value="SUGAR-BINDING LIPOPROTEIN"/>
    <property type="match status" value="1"/>
</dbReference>
<dbReference type="InterPro" id="IPR050490">
    <property type="entry name" value="Bact_solute-bd_prot1"/>
</dbReference>
<comment type="caution">
    <text evidence="3">The sequence shown here is derived from an EMBL/GenBank/DDBJ whole genome shotgun (WGS) entry which is preliminary data.</text>
</comment>
<keyword evidence="4" id="KW-1185">Reference proteome</keyword>
<feature type="compositionally biased region" description="Low complexity" evidence="1">
    <location>
        <begin position="27"/>
        <end position="44"/>
    </location>
</feature>
<proteinExistence type="predicted"/>
<feature type="signal peptide" evidence="2">
    <location>
        <begin position="1"/>
        <end position="17"/>
    </location>
</feature>
<feature type="chain" id="PRO_5039081348" evidence="2">
    <location>
        <begin position="18"/>
        <end position="460"/>
    </location>
</feature>
<dbReference type="Pfam" id="PF01547">
    <property type="entry name" value="SBP_bac_1"/>
    <property type="match status" value="1"/>
</dbReference>
<dbReference type="Proteomes" id="UP000605992">
    <property type="component" value="Unassembled WGS sequence"/>
</dbReference>
<keyword evidence="2" id="KW-0732">Signal</keyword>
<dbReference type="AlphaFoldDB" id="A0A8J3VE91"/>
<accession>A0A8J3VE91</accession>
<dbReference type="InterPro" id="IPR006059">
    <property type="entry name" value="SBP"/>
</dbReference>
<dbReference type="Gene3D" id="3.40.190.10">
    <property type="entry name" value="Periplasmic binding protein-like II"/>
    <property type="match status" value="1"/>
</dbReference>
<evidence type="ECO:0000256" key="1">
    <source>
        <dbReference type="SAM" id="MobiDB-lite"/>
    </source>
</evidence>
<dbReference type="EMBL" id="BOOR01000036">
    <property type="protein sequence ID" value="GII56445.1"/>
    <property type="molecule type" value="Genomic_DNA"/>
</dbReference>
<dbReference type="PROSITE" id="PS51257">
    <property type="entry name" value="PROKAR_LIPOPROTEIN"/>
    <property type="match status" value="1"/>
</dbReference>
<dbReference type="RefSeq" id="WP_203946593.1">
    <property type="nucleotide sequence ID" value="NZ_BOOR01000036.1"/>
</dbReference>
<evidence type="ECO:0000313" key="3">
    <source>
        <dbReference type="EMBL" id="GII56445.1"/>
    </source>
</evidence>
<dbReference type="SUPFAM" id="SSF53850">
    <property type="entry name" value="Periplasmic binding protein-like II"/>
    <property type="match status" value="1"/>
</dbReference>
<reference evidence="3" key="1">
    <citation type="submission" date="2021-01" db="EMBL/GenBank/DDBJ databases">
        <title>Whole genome shotgun sequence of Planotetraspora thailandica NBRC 104271.</title>
        <authorList>
            <person name="Komaki H."/>
            <person name="Tamura T."/>
        </authorList>
    </citation>
    <scope>NUCLEOTIDE SEQUENCE</scope>
    <source>
        <strain evidence="3">NBRC 104271</strain>
    </source>
</reference>
<evidence type="ECO:0000256" key="2">
    <source>
        <dbReference type="SAM" id="SignalP"/>
    </source>
</evidence>
<evidence type="ECO:0000313" key="4">
    <source>
        <dbReference type="Proteomes" id="UP000605992"/>
    </source>
</evidence>
<name>A0A8J3VE91_9ACTN</name>
<dbReference type="PANTHER" id="PTHR43649">
    <property type="entry name" value="ARABINOSE-BINDING PROTEIN-RELATED"/>
    <property type="match status" value="1"/>
</dbReference>
<protein>
    <submittedName>
        <fullName evidence="3">Sugar-binding protein</fullName>
    </submittedName>
</protein>